<dbReference type="PANTHER" id="PTHR43558">
    <property type="entry name" value="REDUCTASE, PUTATIVE (AFU_ORTHOLOGUE AFUA_3G10540)-RELATED"/>
    <property type="match status" value="1"/>
</dbReference>
<protein>
    <submittedName>
        <fullName evidence="1">Uncharacterized protein</fullName>
    </submittedName>
</protein>
<dbReference type="EMBL" id="JBEFKJ010000023">
    <property type="protein sequence ID" value="KAL2039996.1"/>
    <property type="molecule type" value="Genomic_DNA"/>
</dbReference>
<dbReference type="InterPro" id="IPR053354">
    <property type="entry name" value="MGDG_epimerase"/>
</dbReference>
<dbReference type="PANTHER" id="PTHR43558:SF6">
    <property type="entry name" value="REDUCTASE, PUTATIVE (AFU_ORTHOLOGUE AFUA_3G10540)-RELATED"/>
    <property type="match status" value="1"/>
</dbReference>
<comment type="caution">
    <text evidence="1">The sequence shown here is derived from an EMBL/GenBank/DDBJ whole genome shotgun (WGS) entry which is preliminary data.</text>
</comment>
<accession>A0ABR4A500</accession>
<reference evidence="1 2" key="1">
    <citation type="submission" date="2024-09" db="EMBL/GenBank/DDBJ databases">
        <title>Rethinking Asexuality: The Enigmatic Case of Functional Sexual Genes in Lepraria (Stereocaulaceae).</title>
        <authorList>
            <person name="Doellman M."/>
            <person name="Sun Y."/>
            <person name="Barcenas-Pena A."/>
            <person name="Lumbsch H.T."/>
            <person name="Grewe F."/>
        </authorList>
    </citation>
    <scope>NUCLEOTIDE SEQUENCE [LARGE SCALE GENOMIC DNA]</scope>
    <source>
        <strain evidence="1 2">Mercado 3170</strain>
    </source>
</reference>
<evidence type="ECO:0000313" key="2">
    <source>
        <dbReference type="Proteomes" id="UP001590950"/>
    </source>
</evidence>
<sequence>MASLPLYLLNAWRLKYEDLQQALDEEQLNEWTTSSLAEIYLKFQLEKHQTASNERAAADRPPSLFATVVGRILDDVKLHDDLATRLETIAEDLWSATFRTFPDEEMAENGVSMILQKFLNDPRTPYRVLRQFAALPEFSTQEGQTLVDIDEVVLRNEHYIRSQRNNGQDCECLITLDEFCSILSESPQDGTPVIVRRQDPPKGGLEVLDELRKREVSMQPSSAAFSQTFDRITRGILHGLDWNNVLIAGGIALTTLLHTDPSQDDDKSVKDPDINLYIYGLGPKDANHKLGHIYDTWVGNLPSTADQRLVVKTSKTITFLTCYPNRRVQITLKLLHSPTDILLGFDLDPCAIGYDGSKVLMLPRCARAIETGYSLFTMDLVWGHHIGGRRATQIRRVFKYADRGFGIRFLPSYARSLEDDKLKSLVFQEASTPDLSEDTRDRIAKGTRRVRRLNRKPYGKEHGLKTLKRIAYLGRDFVNRVCFGCSQLAISPKQYQRQIRTLDDPQSLINSEALNQGEHDGERVWNEMYRKALDDDIAKRLHKTIDKIRNVPRIHSKVLDTTELHAGLPDGQKGLGSLETFMRHCEAWRLHVRNEAILICDDVLEGDDDPHKYEDLHTFTWDTTFDVRQIANRIEGENHDLWTHLKVAICCKLGVPFSPSGWQGYSTRRIRSSVFGDSLAKVLGKQITIPVIVPWILENYFWLLFEDHAVPVHITNVGPLIPIHNASAHNSTRLPSLQDTSDESGNLRYWVITNESMWDHQDPLLHEFSELMWSMVHRFHQAMENKASRATGSNTDSQESLWRLAQNLRRHIVLPEEFPDDQVSTEATRHNHLPTRECLLFKHWALRNTVIPERRQISRRGESIYFHRLFRDEYFEYPFDDSLFWEEGDEGEWGREGTPAWVNVP</sequence>
<gene>
    <name evidence="1" type="ORF">N7G274_007399</name>
</gene>
<organism evidence="1 2">
    <name type="scientific">Stereocaulon virgatum</name>
    <dbReference type="NCBI Taxonomy" id="373712"/>
    <lineage>
        <taxon>Eukaryota</taxon>
        <taxon>Fungi</taxon>
        <taxon>Dikarya</taxon>
        <taxon>Ascomycota</taxon>
        <taxon>Pezizomycotina</taxon>
        <taxon>Lecanoromycetes</taxon>
        <taxon>OSLEUM clade</taxon>
        <taxon>Lecanoromycetidae</taxon>
        <taxon>Lecanorales</taxon>
        <taxon>Lecanorineae</taxon>
        <taxon>Stereocaulaceae</taxon>
        <taxon>Stereocaulon</taxon>
    </lineage>
</organism>
<name>A0ABR4A500_9LECA</name>
<dbReference type="Proteomes" id="UP001590950">
    <property type="component" value="Unassembled WGS sequence"/>
</dbReference>
<keyword evidence="2" id="KW-1185">Reference proteome</keyword>
<proteinExistence type="predicted"/>
<evidence type="ECO:0000313" key="1">
    <source>
        <dbReference type="EMBL" id="KAL2039996.1"/>
    </source>
</evidence>